<keyword evidence="2" id="KW-0964">Secreted</keyword>
<dbReference type="AlphaFoldDB" id="A0A1W1DZU6"/>
<dbReference type="SUPFAM" id="SSF51120">
    <property type="entry name" value="beta-Roll"/>
    <property type="match status" value="1"/>
</dbReference>
<reference evidence="3" key="1">
    <citation type="submission" date="2016-10" db="EMBL/GenBank/DDBJ databases">
        <authorList>
            <person name="de Groot N.N."/>
        </authorList>
    </citation>
    <scope>NUCLEOTIDE SEQUENCE</scope>
</reference>
<dbReference type="GO" id="GO:0005576">
    <property type="term" value="C:extracellular region"/>
    <property type="evidence" value="ECO:0007669"/>
    <property type="project" value="UniProtKB-SubCell"/>
</dbReference>
<dbReference type="GO" id="GO:0005509">
    <property type="term" value="F:calcium ion binding"/>
    <property type="evidence" value="ECO:0007669"/>
    <property type="project" value="InterPro"/>
</dbReference>
<name>A0A1W1DZU6_9ZZZZ</name>
<dbReference type="InterPro" id="IPR001343">
    <property type="entry name" value="Hemolysn_Ca-bd"/>
</dbReference>
<protein>
    <submittedName>
        <fullName evidence="3">Alkaline phosphatase</fullName>
        <ecNumber evidence="3">3.1.3.1</ecNumber>
    </submittedName>
</protein>
<dbReference type="InterPro" id="IPR011049">
    <property type="entry name" value="Serralysin-like_metalloprot_C"/>
</dbReference>
<accession>A0A1W1DZU6</accession>
<dbReference type="Gene3D" id="2.150.10.10">
    <property type="entry name" value="Serralysin-like metalloprotease, C-terminal"/>
    <property type="match status" value="2"/>
</dbReference>
<dbReference type="EMBL" id="FPHY01000170">
    <property type="protein sequence ID" value="SFV87229.1"/>
    <property type="molecule type" value="Genomic_DNA"/>
</dbReference>
<dbReference type="PANTHER" id="PTHR38340">
    <property type="entry name" value="S-LAYER PROTEIN"/>
    <property type="match status" value="1"/>
</dbReference>
<dbReference type="PRINTS" id="PR00313">
    <property type="entry name" value="CABNDNGRPT"/>
</dbReference>
<comment type="subcellular location">
    <subcellularLocation>
        <location evidence="1">Secreted</location>
    </subcellularLocation>
</comment>
<sequence>MFSEEANFNGSESKDFTTYKGTQYGVGDLLGDMQDNIIHGLDGNDWIRGGEGDDVLYGDVGNDGIRGDGGNDTLDGGTGDDSLWGGSGNDIIYGGNGDDRIYGGTGADIMNGGEGADIFYYSARTDVNSGRNNNTLSGNAFGESDAIIDFQIQGDVLDQIDVYHLFSYSYLVGQALATSPLLLDKFIFAINDASTDMVKLYINTQVEIDTQGRLIGKGMTIENAAEKADVLINMSFHHTDSATATALLNDSNLSEFILIEEQYLG</sequence>
<evidence type="ECO:0000313" key="3">
    <source>
        <dbReference type="EMBL" id="SFV87229.1"/>
    </source>
</evidence>
<organism evidence="3">
    <name type="scientific">hydrothermal vent metagenome</name>
    <dbReference type="NCBI Taxonomy" id="652676"/>
    <lineage>
        <taxon>unclassified sequences</taxon>
        <taxon>metagenomes</taxon>
        <taxon>ecological metagenomes</taxon>
    </lineage>
</organism>
<dbReference type="Pfam" id="PF00353">
    <property type="entry name" value="HemolysinCabind"/>
    <property type="match status" value="2"/>
</dbReference>
<gene>
    <name evidence="3" type="ORF">MNB_SUP05-SYMBIONT-4-755</name>
</gene>
<evidence type="ECO:0000256" key="1">
    <source>
        <dbReference type="ARBA" id="ARBA00004613"/>
    </source>
</evidence>
<evidence type="ECO:0000256" key="2">
    <source>
        <dbReference type="ARBA" id="ARBA00022525"/>
    </source>
</evidence>
<dbReference type="InterPro" id="IPR018511">
    <property type="entry name" value="Hemolysin-typ_Ca-bd_CS"/>
</dbReference>
<proteinExistence type="predicted"/>
<dbReference type="PROSITE" id="PS00330">
    <property type="entry name" value="HEMOLYSIN_CALCIUM"/>
    <property type="match status" value="2"/>
</dbReference>
<dbReference type="GO" id="GO:0004035">
    <property type="term" value="F:alkaline phosphatase activity"/>
    <property type="evidence" value="ECO:0007669"/>
    <property type="project" value="UniProtKB-EC"/>
</dbReference>
<keyword evidence="3" id="KW-0378">Hydrolase</keyword>
<dbReference type="InterPro" id="IPR050557">
    <property type="entry name" value="RTX_toxin/Mannuronan_C5-epim"/>
</dbReference>
<dbReference type="PANTHER" id="PTHR38340:SF1">
    <property type="entry name" value="S-LAYER PROTEIN"/>
    <property type="match status" value="1"/>
</dbReference>
<dbReference type="EC" id="3.1.3.1" evidence="3"/>